<proteinExistence type="inferred from homology"/>
<keyword evidence="13" id="KW-1185">Reference proteome</keyword>
<evidence type="ECO:0000256" key="6">
    <source>
        <dbReference type="ARBA" id="ARBA00022692"/>
    </source>
</evidence>
<dbReference type="Proteomes" id="UP000054359">
    <property type="component" value="Unassembled WGS sequence"/>
</dbReference>
<comment type="subcellular location">
    <subcellularLocation>
        <location evidence="1 10">Endoplasmic reticulum membrane</location>
        <topology evidence="1 10">Multi-pass membrane protein</topology>
    </subcellularLocation>
</comment>
<protein>
    <recommendedName>
        <fullName evidence="10">Mannosyltransferase</fullName>
        <ecNumber evidence="10">2.4.1.-</ecNumber>
    </recommendedName>
</protein>
<dbReference type="GO" id="GO:0000026">
    <property type="term" value="F:alpha-1,2-mannosyltransferase activity"/>
    <property type="evidence" value="ECO:0007669"/>
    <property type="project" value="TreeGrafter"/>
</dbReference>
<dbReference type="GO" id="GO:0005789">
    <property type="term" value="C:endoplasmic reticulum membrane"/>
    <property type="evidence" value="ECO:0007669"/>
    <property type="project" value="UniProtKB-SubCell"/>
</dbReference>
<evidence type="ECO:0000256" key="9">
    <source>
        <dbReference type="ARBA" id="ARBA00023136"/>
    </source>
</evidence>
<evidence type="ECO:0000256" key="8">
    <source>
        <dbReference type="ARBA" id="ARBA00022989"/>
    </source>
</evidence>
<evidence type="ECO:0000256" key="1">
    <source>
        <dbReference type="ARBA" id="ARBA00004477"/>
    </source>
</evidence>
<feature type="region of interest" description="Disordered" evidence="11">
    <location>
        <begin position="1"/>
        <end position="24"/>
    </location>
</feature>
<evidence type="ECO:0000313" key="13">
    <source>
        <dbReference type="Proteomes" id="UP000054359"/>
    </source>
</evidence>
<dbReference type="PANTHER" id="PTHR22760:SF2">
    <property type="entry name" value="ALPHA-1,2-MANNOSYLTRANSFERASE ALG9"/>
    <property type="match status" value="1"/>
</dbReference>
<evidence type="ECO:0000256" key="10">
    <source>
        <dbReference type="RuleBase" id="RU363075"/>
    </source>
</evidence>
<keyword evidence="6" id="KW-0812">Transmembrane</keyword>
<gene>
    <name evidence="12" type="ORF">X975_20471</name>
</gene>
<dbReference type="OrthoDB" id="497541at2759"/>
<evidence type="ECO:0000256" key="3">
    <source>
        <dbReference type="ARBA" id="ARBA00007063"/>
    </source>
</evidence>
<comment type="similarity">
    <text evidence="3 10">Belongs to the glycosyltransferase 22 family.</text>
</comment>
<sequence length="123" mass="14238">MPPRSRQHSKGKRDVSKDAKYSAEENASDIKIVTEVKLNKPWAPSTYTAFKVLLSARLCAAVWSNISDCDEAFNYWEPMHYLLYGEGFQTWEYSPLYAIRSYAYLWLHAIPCYLYGALLQSNK</sequence>
<reference evidence="12 13" key="1">
    <citation type="submission" date="2013-11" db="EMBL/GenBank/DDBJ databases">
        <title>Genome sequencing of Stegodyphus mimosarum.</title>
        <authorList>
            <person name="Bechsgaard J."/>
        </authorList>
    </citation>
    <scope>NUCLEOTIDE SEQUENCE [LARGE SCALE GENOMIC DNA]</scope>
</reference>
<dbReference type="UniPathway" id="UPA00378"/>
<dbReference type="EC" id="2.4.1.-" evidence="10"/>
<evidence type="ECO:0000256" key="7">
    <source>
        <dbReference type="ARBA" id="ARBA00022824"/>
    </source>
</evidence>
<accession>A0A087UI82</accession>
<keyword evidence="5 12" id="KW-0808">Transferase</keyword>
<evidence type="ECO:0000313" key="12">
    <source>
        <dbReference type="EMBL" id="KFM77071.1"/>
    </source>
</evidence>
<keyword evidence="8" id="KW-1133">Transmembrane helix</keyword>
<evidence type="ECO:0000256" key="11">
    <source>
        <dbReference type="SAM" id="MobiDB-lite"/>
    </source>
</evidence>
<dbReference type="InterPro" id="IPR005599">
    <property type="entry name" value="GPI_mannosylTrfase"/>
</dbReference>
<dbReference type="PANTHER" id="PTHR22760">
    <property type="entry name" value="GLYCOSYLTRANSFERASE"/>
    <property type="match status" value="1"/>
</dbReference>
<organism evidence="12 13">
    <name type="scientific">Stegodyphus mimosarum</name>
    <name type="common">African social velvet spider</name>
    <dbReference type="NCBI Taxonomy" id="407821"/>
    <lineage>
        <taxon>Eukaryota</taxon>
        <taxon>Metazoa</taxon>
        <taxon>Ecdysozoa</taxon>
        <taxon>Arthropoda</taxon>
        <taxon>Chelicerata</taxon>
        <taxon>Arachnida</taxon>
        <taxon>Araneae</taxon>
        <taxon>Araneomorphae</taxon>
        <taxon>Entelegynae</taxon>
        <taxon>Eresoidea</taxon>
        <taxon>Eresidae</taxon>
        <taxon>Stegodyphus</taxon>
    </lineage>
</organism>
<dbReference type="EMBL" id="KK119921">
    <property type="protein sequence ID" value="KFM77071.1"/>
    <property type="molecule type" value="Genomic_DNA"/>
</dbReference>
<comment type="pathway">
    <text evidence="2">Protein modification; protein glycosylation.</text>
</comment>
<dbReference type="GO" id="GO:0006487">
    <property type="term" value="P:protein N-linked glycosylation"/>
    <property type="evidence" value="ECO:0007669"/>
    <property type="project" value="TreeGrafter"/>
</dbReference>
<keyword evidence="4 10" id="KW-0328">Glycosyltransferase</keyword>
<evidence type="ECO:0000256" key="5">
    <source>
        <dbReference type="ARBA" id="ARBA00022679"/>
    </source>
</evidence>
<keyword evidence="9" id="KW-0472">Membrane</keyword>
<dbReference type="Pfam" id="PF03901">
    <property type="entry name" value="Glyco_transf_22"/>
    <property type="match status" value="1"/>
</dbReference>
<evidence type="ECO:0000256" key="2">
    <source>
        <dbReference type="ARBA" id="ARBA00004922"/>
    </source>
</evidence>
<feature type="compositionally biased region" description="Basic residues" evidence="11">
    <location>
        <begin position="1"/>
        <end position="11"/>
    </location>
</feature>
<evidence type="ECO:0000256" key="4">
    <source>
        <dbReference type="ARBA" id="ARBA00022676"/>
    </source>
</evidence>
<name>A0A087UI82_STEMI</name>
<feature type="non-terminal residue" evidence="12">
    <location>
        <position position="123"/>
    </location>
</feature>
<keyword evidence="7 10" id="KW-0256">Endoplasmic reticulum</keyword>
<dbReference type="AlphaFoldDB" id="A0A087UI82"/>
<dbReference type="STRING" id="407821.A0A087UI82"/>
<feature type="compositionally biased region" description="Basic and acidic residues" evidence="11">
    <location>
        <begin position="12"/>
        <end position="23"/>
    </location>
</feature>